<evidence type="ECO:0000256" key="2">
    <source>
        <dbReference type="SAM" id="Phobius"/>
    </source>
</evidence>
<feature type="transmembrane region" description="Helical" evidence="2">
    <location>
        <begin position="527"/>
        <end position="546"/>
    </location>
</feature>
<sequence>MASGLRGRLGRRATTPGSAAASGPVGAPGSTTEPEFASGDGSDAAPSTSSSGDTRAAVPEPRAADGDPPGPGGEPPATGSGGVGVGRTASAGRAARSGQAASAGRVAKAGRVASGGRAAGPVPSGRGSGVRLRAAQAGLAVLLALVWVPVVVLTTARSTVLSADFYSQSLTEADAYDRIYTEVLPDPAVDSLLSGLPIDSSLVTANLRTVLPPSTVEEMTDEQIRRIVGYLSAKQDDLAFTVDLTPIFGNVSGLANRYIAGELGSGSSYQVESVTDFTRAILTAIDEIMAGRPPADLPTMQLSAQDTDRVVDAVLGRLPAADRDEMAGPLRADLRSGDVAGALALVGPLLFQGDEQAIGEMRSHLTDGAVLDLGVRLSDLRDEPAISAVSRLHDVSAALDGLTVALLALVGLIGVAIIGLAARRGRSRVRALAAAVITAGAAAGLFGVAMRILLPNPLLALDKPGGPLPPGAGAVLADFSRHAYGDIEADYLRIVGWTLLVGLVVVGAAVFRRVSARWSRVGRRRRLAGGLVVTIPVMIAVTWVAFPGAAATGRELCNGQAQLCAKRYDEVTYLATHNAMANSEDRFLGPTQDPSLVHQLDLGVRALLLDVHHWTTPEQVDAVLATLPPTTRAAIEPLTRNARSARPGLWLCHDMCQLGALDLVEELGKVGDWMARNPSEVVTFIIQDGVPASEIAGAVAQAGLSRLVVTPPADDGSWPTLREMVDSGRRLAVFTESQDLPGTFLRSFYRYASDTPFSVDSADKLVGCARNRGEAGSELLLLNNWVTDAAPSRQAALVANNADRILDRAHSCEAEQGRRPTFVAVDFVNIGDAQLAVDRLNGAS</sequence>
<feature type="compositionally biased region" description="Low complexity" evidence="1">
    <location>
        <begin position="86"/>
        <end position="129"/>
    </location>
</feature>
<organism evidence="3 4">
    <name type="scientific">Parafrankia irregularis</name>
    <dbReference type="NCBI Taxonomy" id="795642"/>
    <lineage>
        <taxon>Bacteria</taxon>
        <taxon>Bacillati</taxon>
        <taxon>Actinomycetota</taxon>
        <taxon>Actinomycetes</taxon>
        <taxon>Frankiales</taxon>
        <taxon>Frankiaceae</taxon>
        <taxon>Parafrankia</taxon>
    </lineage>
</organism>
<dbReference type="InterPro" id="IPR051057">
    <property type="entry name" value="PI-PLC_domain"/>
</dbReference>
<gene>
    <name evidence="3" type="ORF">Ga0074812_106224</name>
</gene>
<dbReference type="Pfam" id="PF26146">
    <property type="entry name" value="PI-PLC_X"/>
    <property type="match status" value="1"/>
</dbReference>
<keyword evidence="2" id="KW-0472">Membrane</keyword>
<dbReference type="PANTHER" id="PTHR13593">
    <property type="match status" value="1"/>
</dbReference>
<dbReference type="RefSeq" id="WP_091275773.1">
    <property type="nucleotide sequence ID" value="NZ_FAOZ01000006.1"/>
</dbReference>
<name>A0A0S4QK56_9ACTN</name>
<dbReference type="EMBL" id="FAOZ01000006">
    <property type="protein sequence ID" value="CUU55969.1"/>
    <property type="molecule type" value="Genomic_DNA"/>
</dbReference>
<feature type="region of interest" description="Disordered" evidence="1">
    <location>
        <begin position="1"/>
        <end position="129"/>
    </location>
</feature>
<evidence type="ECO:0000313" key="3">
    <source>
        <dbReference type="EMBL" id="CUU55969.1"/>
    </source>
</evidence>
<accession>A0A0S4QK56</accession>
<dbReference type="SUPFAM" id="SSF51695">
    <property type="entry name" value="PLC-like phosphodiesterases"/>
    <property type="match status" value="1"/>
</dbReference>
<dbReference type="PANTHER" id="PTHR13593:SF140">
    <property type="entry name" value="PLC-LIKE PHOSPHODIESTERASE"/>
    <property type="match status" value="1"/>
</dbReference>
<protein>
    <submittedName>
        <fullName evidence="3">Uncharacterized protein</fullName>
    </submittedName>
</protein>
<reference evidence="4" key="1">
    <citation type="submission" date="2015-11" db="EMBL/GenBank/DDBJ databases">
        <authorList>
            <person name="Varghese N."/>
        </authorList>
    </citation>
    <scope>NUCLEOTIDE SEQUENCE [LARGE SCALE GENOMIC DNA]</scope>
    <source>
        <strain evidence="4">DSM 45899</strain>
    </source>
</reference>
<dbReference type="GO" id="GO:0008081">
    <property type="term" value="F:phosphoric diester hydrolase activity"/>
    <property type="evidence" value="ECO:0007669"/>
    <property type="project" value="InterPro"/>
</dbReference>
<dbReference type="Proteomes" id="UP000198802">
    <property type="component" value="Unassembled WGS sequence"/>
</dbReference>
<keyword evidence="2" id="KW-1133">Transmembrane helix</keyword>
<dbReference type="Gene3D" id="3.20.20.190">
    <property type="entry name" value="Phosphatidylinositol (PI) phosphodiesterase"/>
    <property type="match status" value="1"/>
</dbReference>
<dbReference type="AlphaFoldDB" id="A0A0S4QK56"/>
<feature type="transmembrane region" description="Helical" evidence="2">
    <location>
        <begin position="494"/>
        <end position="515"/>
    </location>
</feature>
<proteinExistence type="predicted"/>
<evidence type="ECO:0000313" key="4">
    <source>
        <dbReference type="Proteomes" id="UP000198802"/>
    </source>
</evidence>
<feature type="transmembrane region" description="Helical" evidence="2">
    <location>
        <begin position="401"/>
        <end position="420"/>
    </location>
</feature>
<feature type="compositionally biased region" description="Low complexity" evidence="1">
    <location>
        <begin position="16"/>
        <end position="30"/>
    </location>
</feature>
<evidence type="ECO:0000256" key="1">
    <source>
        <dbReference type="SAM" id="MobiDB-lite"/>
    </source>
</evidence>
<keyword evidence="4" id="KW-1185">Reference proteome</keyword>
<feature type="transmembrane region" description="Helical" evidence="2">
    <location>
        <begin position="432"/>
        <end position="454"/>
    </location>
</feature>
<dbReference type="GO" id="GO:0006629">
    <property type="term" value="P:lipid metabolic process"/>
    <property type="evidence" value="ECO:0007669"/>
    <property type="project" value="InterPro"/>
</dbReference>
<keyword evidence="2" id="KW-0812">Transmembrane</keyword>
<dbReference type="InterPro" id="IPR017946">
    <property type="entry name" value="PLC-like_Pdiesterase_TIM-brl"/>
</dbReference>